<evidence type="ECO:0000256" key="4">
    <source>
        <dbReference type="PIRSR" id="PIRSR603782-2"/>
    </source>
</evidence>
<feature type="region of interest" description="Disordered" evidence="5">
    <location>
        <begin position="18"/>
        <end position="60"/>
    </location>
</feature>
<feature type="binding site" evidence="3">
    <location>
        <position position="142"/>
    </location>
    <ligand>
        <name>Cu cation</name>
        <dbReference type="ChEBI" id="CHEBI:23378"/>
    </ligand>
</feature>
<keyword evidence="3" id="KW-0479">Metal-binding</keyword>
<organism evidence="7 8">
    <name type="scientific">Alligator sinensis</name>
    <name type="common">Chinese alligator</name>
    <dbReference type="NCBI Taxonomy" id="38654"/>
    <lineage>
        <taxon>Eukaryota</taxon>
        <taxon>Metazoa</taxon>
        <taxon>Chordata</taxon>
        <taxon>Craniata</taxon>
        <taxon>Vertebrata</taxon>
        <taxon>Euteleostomi</taxon>
        <taxon>Archelosauria</taxon>
        <taxon>Archosauria</taxon>
        <taxon>Crocodylia</taxon>
        <taxon>Alligatoridae</taxon>
        <taxon>Alligatorinae</taxon>
        <taxon>Alligator</taxon>
    </lineage>
</organism>
<dbReference type="PANTHER" id="PTHR12151:SF2">
    <property type="entry name" value="PROTEIN SCO2 HOMOLOG, MITOCHONDRIAL"/>
    <property type="match status" value="1"/>
</dbReference>
<comment type="subcellular location">
    <subcellularLocation>
        <location evidence="1">Mitochondrion inner membrane</location>
        <topology evidence="1">Single-pass membrane protein</topology>
    </subcellularLocation>
</comment>
<dbReference type="GeneID" id="112551887"/>
<keyword evidence="3" id="KW-0186">Copper</keyword>
<dbReference type="InterPro" id="IPR003782">
    <property type="entry name" value="SCO1/SenC"/>
</dbReference>
<evidence type="ECO:0000256" key="1">
    <source>
        <dbReference type="ARBA" id="ARBA00004434"/>
    </source>
</evidence>
<dbReference type="AlphaFoldDB" id="A0A3Q0HH13"/>
<dbReference type="FunFam" id="3.40.30.10:FF:000013">
    <property type="entry name" value="Blast:Protein SCO1 homolog, mitochondrial"/>
    <property type="match status" value="1"/>
</dbReference>
<dbReference type="InterPro" id="IPR036249">
    <property type="entry name" value="Thioredoxin-like_sf"/>
</dbReference>
<dbReference type="InParanoid" id="A0A3Q0HH13"/>
<feature type="binding site" evidence="3">
    <location>
        <position position="146"/>
    </location>
    <ligand>
        <name>Cu cation</name>
        <dbReference type="ChEBI" id="CHEBI:23378"/>
    </ligand>
</feature>
<accession>A0A3Q0HH13</accession>
<dbReference type="CDD" id="cd02968">
    <property type="entry name" value="SCO"/>
    <property type="match status" value="1"/>
</dbReference>
<feature type="signal peptide" evidence="6">
    <location>
        <begin position="1"/>
        <end position="15"/>
    </location>
</feature>
<reference evidence="8" key="1">
    <citation type="submission" date="2025-08" db="UniProtKB">
        <authorList>
            <consortium name="RefSeq"/>
        </authorList>
    </citation>
    <scope>IDENTIFICATION</scope>
</reference>
<proteinExistence type="inferred from homology"/>
<sequence length="275" mass="30502">MLLALLLRVRGAARACPALRGGRPPRPASHTCPWPSPRLPAQEPLTSPARALSGRAGAGGKAPLRLQTRLLVAVLLGAGGLGTWLYLRWEKELQQLEQRVEQLRRVAVGQGDFQLVDHTGRPRRKADFAGQWVLLYFGFTHCPDICPEELEKLVGVVRLLDNDPHLPPVQPIFVTVDPERDDVAAMARYVRDFGPRLLGLTGSPEDVREVAKAYRVYASAGAPDVDGDYIVDHTVLIYLLAPDGLFLDYYTRGKSEAQIAQSVQRHMVTYRPFNQ</sequence>
<feature type="binding site" evidence="3">
    <location>
        <position position="233"/>
    </location>
    <ligand>
        <name>Cu cation</name>
        <dbReference type="ChEBI" id="CHEBI:23378"/>
    </ligand>
</feature>
<dbReference type="GO" id="GO:0033617">
    <property type="term" value="P:mitochondrial respiratory chain complex IV assembly"/>
    <property type="evidence" value="ECO:0007669"/>
    <property type="project" value="TreeGrafter"/>
</dbReference>
<dbReference type="GO" id="GO:0046872">
    <property type="term" value="F:metal ion binding"/>
    <property type="evidence" value="ECO:0007669"/>
    <property type="project" value="UniProtKB-KW"/>
</dbReference>
<dbReference type="PANTHER" id="PTHR12151">
    <property type="entry name" value="ELECTRON TRANSPORT PROTIN SCO1/SENC FAMILY MEMBER"/>
    <property type="match status" value="1"/>
</dbReference>
<protein>
    <submittedName>
        <fullName evidence="8">Protein SCO2 homolog, mitochondrial</fullName>
    </submittedName>
</protein>
<dbReference type="Proteomes" id="UP000189705">
    <property type="component" value="Unplaced"/>
</dbReference>
<dbReference type="GO" id="GO:0005743">
    <property type="term" value="C:mitochondrial inner membrane"/>
    <property type="evidence" value="ECO:0007669"/>
    <property type="project" value="UniProtKB-SubCell"/>
</dbReference>
<keyword evidence="4" id="KW-1015">Disulfide bond</keyword>
<dbReference type="Pfam" id="PF02630">
    <property type="entry name" value="SCO1-SenC"/>
    <property type="match status" value="1"/>
</dbReference>
<dbReference type="RefSeq" id="XP_025071234.1">
    <property type="nucleotide sequence ID" value="XM_025215449.1"/>
</dbReference>
<dbReference type="KEGG" id="asn:112551887"/>
<keyword evidence="7" id="KW-1185">Reference proteome</keyword>
<keyword evidence="6" id="KW-0732">Signal</keyword>
<evidence type="ECO:0000256" key="2">
    <source>
        <dbReference type="ARBA" id="ARBA00010996"/>
    </source>
</evidence>
<dbReference type="STRING" id="38654.A0A3Q0HH13"/>
<name>A0A3Q0HH13_ALLSI</name>
<evidence type="ECO:0000313" key="8">
    <source>
        <dbReference type="RefSeq" id="XP_025071234.1"/>
    </source>
</evidence>
<evidence type="ECO:0000256" key="5">
    <source>
        <dbReference type="SAM" id="MobiDB-lite"/>
    </source>
</evidence>
<evidence type="ECO:0000256" key="6">
    <source>
        <dbReference type="SAM" id="SignalP"/>
    </source>
</evidence>
<feature type="disulfide bond" description="Redox-active" evidence="4">
    <location>
        <begin position="142"/>
        <end position="146"/>
    </location>
</feature>
<evidence type="ECO:0000256" key="3">
    <source>
        <dbReference type="PIRSR" id="PIRSR603782-1"/>
    </source>
</evidence>
<dbReference type="Gene3D" id="3.40.30.10">
    <property type="entry name" value="Glutaredoxin"/>
    <property type="match status" value="1"/>
</dbReference>
<gene>
    <name evidence="8" type="primary">LOC112551887</name>
</gene>
<evidence type="ECO:0000313" key="7">
    <source>
        <dbReference type="Proteomes" id="UP000189705"/>
    </source>
</evidence>
<dbReference type="SUPFAM" id="SSF52833">
    <property type="entry name" value="Thioredoxin-like"/>
    <property type="match status" value="1"/>
</dbReference>
<feature type="chain" id="PRO_5018307442" evidence="6">
    <location>
        <begin position="16"/>
        <end position="275"/>
    </location>
</feature>
<comment type="similarity">
    <text evidence="2">Belongs to the SCO1/2 family.</text>
</comment>